<dbReference type="EMBL" id="CP064939">
    <property type="protein sequence ID" value="QPH41635.1"/>
    <property type="molecule type" value="Genomic_DNA"/>
</dbReference>
<sequence length="53" mass="6380">MAEDYLKTVVSKNAFETLTELLDKLDIPKIDEDIDFKKQYYEERAEKYGFKKE</sequence>
<dbReference type="Proteomes" id="UP000594759">
    <property type="component" value="Chromosome"/>
</dbReference>
<keyword evidence="2" id="KW-1185">Reference proteome</keyword>
<proteinExistence type="predicted"/>
<evidence type="ECO:0000313" key="2">
    <source>
        <dbReference type="Proteomes" id="UP000594759"/>
    </source>
</evidence>
<accession>A0A7S9L357</accession>
<name>A0A7S9L357_9SPHI</name>
<dbReference type="AlphaFoldDB" id="A0A7S9L357"/>
<dbReference type="KEGG" id="pex:IZT61_10435"/>
<protein>
    <submittedName>
        <fullName evidence="1">Uncharacterized protein</fullName>
    </submittedName>
</protein>
<gene>
    <name evidence="1" type="ORF">IZT61_10435</name>
</gene>
<organism evidence="1 2">
    <name type="scientific">Pedobacter endophyticus</name>
    <dbReference type="NCBI Taxonomy" id="2789740"/>
    <lineage>
        <taxon>Bacteria</taxon>
        <taxon>Pseudomonadati</taxon>
        <taxon>Bacteroidota</taxon>
        <taxon>Sphingobacteriia</taxon>
        <taxon>Sphingobacteriales</taxon>
        <taxon>Sphingobacteriaceae</taxon>
        <taxon>Pedobacter</taxon>
    </lineage>
</organism>
<evidence type="ECO:0000313" key="1">
    <source>
        <dbReference type="EMBL" id="QPH41635.1"/>
    </source>
</evidence>
<reference evidence="1 2" key="1">
    <citation type="submission" date="2020-11" db="EMBL/GenBank/DDBJ databases">
        <title>Pedobacter endophytica, an endophytic bacteria isolated form Carex pumila.</title>
        <authorList>
            <person name="Peng Y."/>
            <person name="Jiang L."/>
            <person name="Lee J."/>
        </authorList>
    </citation>
    <scope>NUCLEOTIDE SEQUENCE [LARGE SCALE GENOMIC DNA]</scope>
    <source>
        <strain evidence="1 2">JBR3-12</strain>
    </source>
</reference>